<dbReference type="SMART" id="SM00409">
    <property type="entry name" value="IG"/>
    <property type="match status" value="1"/>
</dbReference>
<proteinExistence type="inferred from homology"/>
<comment type="caution">
    <text evidence="12">The sequence shown here is derived from an EMBL/GenBank/DDBJ whole genome shotgun (WGS) entry which is preliminary data.</text>
</comment>
<dbReference type="PROSITE" id="PS50835">
    <property type="entry name" value="IG_LIKE"/>
    <property type="match status" value="1"/>
</dbReference>
<dbReference type="Gene3D" id="2.60.40.10">
    <property type="entry name" value="Immunoglobulins"/>
    <property type="match status" value="1"/>
</dbReference>
<feature type="non-terminal residue" evidence="12">
    <location>
        <position position="1"/>
    </location>
</feature>
<dbReference type="SUPFAM" id="SSF48726">
    <property type="entry name" value="Immunoglobulin"/>
    <property type="match status" value="1"/>
</dbReference>
<keyword evidence="13" id="KW-1185">Reference proteome</keyword>
<dbReference type="SUPFAM" id="SSF49899">
    <property type="entry name" value="Concanavalin A-like lectins/glucanases"/>
    <property type="match status" value="1"/>
</dbReference>
<dbReference type="GO" id="GO:0005615">
    <property type="term" value="C:extracellular space"/>
    <property type="evidence" value="ECO:0007669"/>
    <property type="project" value="TreeGrafter"/>
</dbReference>
<keyword evidence="3" id="KW-0964">Secreted</keyword>
<dbReference type="GO" id="GO:0046872">
    <property type="term" value="F:metal ion binding"/>
    <property type="evidence" value="ECO:0007669"/>
    <property type="project" value="UniProtKB-KW"/>
</dbReference>
<gene>
    <name evidence="12" type="ORF">G0U57_005606</name>
</gene>
<evidence type="ECO:0000256" key="8">
    <source>
        <dbReference type="ARBA" id="ARBA00038102"/>
    </source>
</evidence>
<evidence type="ECO:0000256" key="3">
    <source>
        <dbReference type="ARBA" id="ARBA00022525"/>
    </source>
</evidence>
<comment type="subcellular location">
    <subcellularLocation>
        <location evidence="2">Secreted</location>
    </subcellularLocation>
</comment>
<dbReference type="AlphaFoldDB" id="A0A8T1RY60"/>
<sequence>RALILKRCAVSACHVIGPNLDWPLGLRSDLRTLVKKMQKLQLWLLLLAGLSGTVAQTDKPAARIQPRPPYPSPGRELQLQCDVPGDPGPLEFLWTKEGSDVPLQINPDRNLTLPPVGKNETGTYICTATGAWGSSVAKYSLEMIDLYRKVFVFRKDPSDGHVVVKPEPERPLQNFTVCLRSFTDLTRPYGLFSYATKAQDNEILLFKPKPGEYRLYVGGEFVTFRVPETRMDWEHVCAGWESATGIAEFWMNGKPLPRKGLRKGYSVSAEAVIILGQEQDSFGGGFELPESFVGEITDVYMWDHVLYNMGSIMWHGHFSHYIFGWSNLHYELVGDVFLKPRLRF</sequence>
<keyword evidence="6" id="KW-0106">Calcium</keyword>
<feature type="disulfide bond" evidence="9">
    <location>
        <begin position="178"/>
        <end position="237"/>
    </location>
</feature>
<dbReference type="CDD" id="cd00152">
    <property type="entry name" value="PTX"/>
    <property type="match status" value="1"/>
</dbReference>
<dbReference type="InterPro" id="IPR036179">
    <property type="entry name" value="Ig-like_dom_sf"/>
</dbReference>
<dbReference type="InterPro" id="IPR013783">
    <property type="entry name" value="Ig-like_fold"/>
</dbReference>
<protein>
    <submittedName>
        <fullName evidence="12">Amyloid P component, serum</fullName>
    </submittedName>
</protein>
<dbReference type="InterPro" id="IPR007110">
    <property type="entry name" value="Ig-like_dom"/>
</dbReference>
<reference evidence="12 13" key="1">
    <citation type="journal article" date="2020" name="G3 (Bethesda)">
        <title>Draft Genome of the Common Snapping Turtle, Chelydra serpentina, a Model for Phenotypic Plasticity in Reptiles.</title>
        <authorList>
            <person name="Das D."/>
            <person name="Singh S.K."/>
            <person name="Bierstedt J."/>
            <person name="Erickson A."/>
            <person name="Galli G.L.J."/>
            <person name="Crossley D.A. 2nd"/>
            <person name="Rhen T."/>
        </authorList>
    </citation>
    <scope>NUCLEOTIDE SEQUENCE [LARGE SCALE GENOMIC DNA]</scope>
    <source>
        <strain evidence="12">KW</strain>
    </source>
</reference>
<evidence type="ECO:0000256" key="1">
    <source>
        <dbReference type="ARBA" id="ARBA00001913"/>
    </source>
</evidence>
<dbReference type="Pfam" id="PF13927">
    <property type="entry name" value="Ig_3"/>
    <property type="match status" value="1"/>
</dbReference>
<dbReference type="FunFam" id="2.60.120.200:FF:000070">
    <property type="entry name" value="Serum amyloid P-component"/>
    <property type="match status" value="1"/>
</dbReference>
<evidence type="ECO:0000256" key="7">
    <source>
        <dbReference type="ARBA" id="ARBA00023157"/>
    </source>
</evidence>
<evidence type="ECO:0000256" key="9">
    <source>
        <dbReference type="PROSITE-ProRule" id="PRU01172"/>
    </source>
</evidence>
<evidence type="ECO:0000256" key="4">
    <source>
        <dbReference type="ARBA" id="ARBA00022723"/>
    </source>
</evidence>
<organism evidence="12 13">
    <name type="scientific">Chelydra serpentina</name>
    <name type="common">Snapping turtle</name>
    <name type="synonym">Testudo serpentina</name>
    <dbReference type="NCBI Taxonomy" id="8475"/>
    <lineage>
        <taxon>Eukaryota</taxon>
        <taxon>Metazoa</taxon>
        <taxon>Chordata</taxon>
        <taxon>Craniata</taxon>
        <taxon>Vertebrata</taxon>
        <taxon>Euteleostomi</taxon>
        <taxon>Archelosauria</taxon>
        <taxon>Testudinata</taxon>
        <taxon>Testudines</taxon>
        <taxon>Cryptodira</taxon>
        <taxon>Durocryptodira</taxon>
        <taxon>Americhelydia</taxon>
        <taxon>Chelydroidea</taxon>
        <taxon>Chelydridae</taxon>
        <taxon>Chelydra</taxon>
    </lineage>
</organism>
<evidence type="ECO:0000256" key="5">
    <source>
        <dbReference type="ARBA" id="ARBA00022729"/>
    </source>
</evidence>
<dbReference type="Gene3D" id="2.60.120.200">
    <property type="match status" value="1"/>
</dbReference>
<keyword evidence="4" id="KW-0479">Metal-binding</keyword>
<comment type="similarity">
    <text evidence="8">Belongs to the pentraxin family.</text>
</comment>
<dbReference type="PRINTS" id="PR00895">
    <property type="entry name" value="PENTAXIN"/>
</dbReference>
<keyword evidence="5" id="KW-0732">Signal</keyword>
<dbReference type="InterPro" id="IPR001759">
    <property type="entry name" value="PTX_dom"/>
</dbReference>
<evidence type="ECO:0000313" key="13">
    <source>
        <dbReference type="Proteomes" id="UP000765507"/>
    </source>
</evidence>
<dbReference type="SMART" id="SM00159">
    <property type="entry name" value="PTX"/>
    <property type="match status" value="1"/>
</dbReference>
<dbReference type="InterPro" id="IPR013320">
    <property type="entry name" value="ConA-like_dom_sf"/>
</dbReference>
<dbReference type="GO" id="GO:0045087">
    <property type="term" value="P:innate immune response"/>
    <property type="evidence" value="ECO:0007669"/>
    <property type="project" value="TreeGrafter"/>
</dbReference>
<dbReference type="Proteomes" id="UP000765507">
    <property type="component" value="Unassembled WGS sequence"/>
</dbReference>
<evidence type="ECO:0000259" key="11">
    <source>
        <dbReference type="PROSITE" id="PS51828"/>
    </source>
</evidence>
<dbReference type="EMBL" id="JAHGAV010001772">
    <property type="protein sequence ID" value="KAG6921709.1"/>
    <property type="molecule type" value="Genomic_DNA"/>
</dbReference>
<dbReference type="PANTHER" id="PTHR45869:SF7">
    <property type="entry name" value="C-REACTIVE PROTEIN"/>
    <property type="match status" value="1"/>
</dbReference>
<evidence type="ECO:0000313" key="12">
    <source>
        <dbReference type="EMBL" id="KAG6921709.1"/>
    </source>
</evidence>
<accession>A0A8T1RY60</accession>
<dbReference type="GO" id="GO:0001849">
    <property type="term" value="F:complement component C1q complex binding"/>
    <property type="evidence" value="ECO:0007669"/>
    <property type="project" value="TreeGrafter"/>
</dbReference>
<dbReference type="SMART" id="SM00408">
    <property type="entry name" value="IGc2"/>
    <property type="match status" value="1"/>
</dbReference>
<dbReference type="InterPro" id="IPR003599">
    <property type="entry name" value="Ig_sub"/>
</dbReference>
<evidence type="ECO:0000256" key="6">
    <source>
        <dbReference type="ARBA" id="ARBA00022837"/>
    </source>
</evidence>
<dbReference type="InterPro" id="IPR051005">
    <property type="entry name" value="Pentraxin_domain"/>
</dbReference>
<keyword evidence="7 9" id="KW-1015">Disulfide bond</keyword>
<evidence type="ECO:0000256" key="2">
    <source>
        <dbReference type="ARBA" id="ARBA00004613"/>
    </source>
</evidence>
<dbReference type="PANTHER" id="PTHR45869">
    <property type="entry name" value="C-REACTIVE PROTEIN-RELATED"/>
    <property type="match status" value="1"/>
</dbReference>
<evidence type="ECO:0000259" key="10">
    <source>
        <dbReference type="PROSITE" id="PS50835"/>
    </source>
</evidence>
<dbReference type="Pfam" id="PF00354">
    <property type="entry name" value="Pentaxin"/>
    <property type="match status" value="1"/>
</dbReference>
<dbReference type="PROSITE" id="PS51828">
    <property type="entry name" value="PTX_2"/>
    <property type="match status" value="1"/>
</dbReference>
<dbReference type="InterPro" id="IPR003598">
    <property type="entry name" value="Ig_sub2"/>
</dbReference>
<comment type="cofactor">
    <cofactor evidence="1">
        <name>Ca(2+)</name>
        <dbReference type="ChEBI" id="CHEBI:29108"/>
    </cofactor>
</comment>
<name>A0A8T1RY60_CHESE</name>
<feature type="domain" description="Pentraxin (PTX)" evidence="11">
    <location>
        <begin position="147"/>
        <end position="344"/>
    </location>
</feature>
<feature type="domain" description="Ig-like" evidence="10">
    <location>
        <begin position="60"/>
        <end position="142"/>
    </location>
</feature>
<dbReference type="OrthoDB" id="547680at2759"/>